<dbReference type="Proteomes" id="UP000092713">
    <property type="component" value="Unassembled WGS sequence"/>
</dbReference>
<dbReference type="EMBL" id="LOCQ01000058">
    <property type="protein sequence ID" value="OBV38402.1"/>
    <property type="molecule type" value="Genomic_DNA"/>
</dbReference>
<name>A0A1A7BY10_9BURK</name>
<keyword evidence="3" id="KW-1185">Reference proteome</keyword>
<proteinExistence type="predicted"/>
<accession>A0A1A7BY10</accession>
<organism evidence="2 3">
    <name type="scientific">Janthinobacterium psychrotolerans</name>
    <dbReference type="NCBI Taxonomy" id="1747903"/>
    <lineage>
        <taxon>Bacteria</taxon>
        <taxon>Pseudomonadati</taxon>
        <taxon>Pseudomonadota</taxon>
        <taxon>Betaproteobacteria</taxon>
        <taxon>Burkholderiales</taxon>
        <taxon>Oxalobacteraceae</taxon>
        <taxon>Janthinobacterium</taxon>
    </lineage>
</organism>
<dbReference type="STRING" id="1747903.ASR47_1005360"/>
<comment type="caution">
    <text evidence="2">The sequence shown here is derived from an EMBL/GenBank/DDBJ whole genome shotgun (WGS) entry which is preliminary data.</text>
</comment>
<evidence type="ECO:0000313" key="2">
    <source>
        <dbReference type="EMBL" id="OBV38402.1"/>
    </source>
</evidence>
<feature type="region of interest" description="Disordered" evidence="1">
    <location>
        <begin position="89"/>
        <end position="108"/>
    </location>
</feature>
<dbReference type="AlphaFoldDB" id="A0A1A7BY10"/>
<feature type="region of interest" description="Disordered" evidence="1">
    <location>
        <begin position="28"/>
        <end position="59"/>
    </location>
</feature>
<reference evidence="2 3" key="1">
    <citation type="submission" date="2016-04" db="EMBL/GenBank/DDBJ databases">
        <title>Draft genome sequence of Janthinobacterium psychrotolerans sp. nov., isolated from freshwater sediments in Denmark.</title>
        <authorList>
            <person name="Gong X."/>
            <person name="Skrivergaard S."/>
            <person name="Korsgaard B.S."/>
            <person name="Schreiber L."/>
            <person name="Marshall I.P."/>
            <person name="Finster K."/>
            <person name="Schramm A."/>
        </authorList>
    </citation>
    <scope>NUCLEOTIDE SEQUENCE [LARGE SCALE GENOMIC DNA]</scope>
    <source>
        <strain evidence="2 3">S3-2</strain>
    </source>
</reference>
<sequence length="108" mass="10459">MEQLIKRKKLGLTKSSLRELTAAEMTYVAGGEEEVDTGDGGGSGGSGSDGGGDGGGDMGGGAGIFESAVCTTSCNSCFGCGAPAPTNTCPAPASNTCPNPGSYTCPGR</sequence>
<evidence type="ECO:0000313" key="3">
    <source>
        <dbReference type="Proteomes" id="UP000092713"/>
    </source>
</evidence>
<dbReference type="RefSeq" id="WP_065309247.1">
    <property type="nucleotide sequence ID" value="NZ_LOCQ01000058.1"/>
</dbReference>
<evidence type="ECO:0000256" key="1">
    <source>
        <dbReference type="SAM" id="MobiDB-lite"/>
    </source>
</evidence>
<protein>
    <submittedName>
        <fullName evidence="2">Uncharacterized protein</fullName>
    </submittedName>
</protein>
<feature type="compositionally biased region" description="Gly residues" evidence="1">
    <location>
        <begin position="38"/>
        <end position="59"/>
    </location>
</feature>
<gene>
    <name evidence="2" type="ORF">ASR47_1005360</name>
</gene>